<protein>
    <submittedName>
        <fullName evidence="1">Uncharacterized protein</fullName>
    </submittedName>
</protein>
<accession>A0A4Y2NI16</accession>
<reference evidence="1 2" key="1">
    <citation type="journal article" date="2019" name="Sci. Rep.">
        <title>Orb-weaving spider Araneus ventricosus genome elucidates the spidroin gene catalogue.</title>
        <authorList>
            <person name="Kono N."/>
            <person name="Nakamura H."/>
            <person name="Ohtoshi R."/>
            <person name="Moran D.A.P."/>
            <person name="Shinohara A."/>
            <person name="Yoshida Y."/>
            <person name="Fujiwara M."/>
            <person name="Mori M."/>
            <person name="Tomita M."/>
            <person name="Arakawa K."/>
        </authorList>
    </citation>
    <scope>NUCLEOTIDE SEQUENCE [LARGE SCALE GENOMIC DNA]</scope>
</reference>
<proteinExistence type="predicted"/>
<dbReference type="AlphaFoldDB" id="A0A4Y2NI16"/>
<evidence type="ECO:0000313" key="2">
    <source>
        <dbReference type="Proteomes" id="UP000499080"/>
    </source>
</evidence>
<comment type="caution">
    <text evidence="1">The sequence shown here is derived from an EMBL/GenBank/DDBJ whole genome shotgun (WGS) entry which is preliminary data.</text>
</comment>
<dbReference type="EMBL" id="BGPR01209786">
    <property type="protein sequence ID" value="GBN38951.1"/>
    <property type="molecule type" value="Genomic_DNA"/>
</dbReference>
<dbReference type="Proteomes" id="UP000499080">
    <property type="component" value="Unassembled WGS sequence"/>
</dbReference>
<keyword evidence="2" id="KW-1185">Reference proteome</keyword>
<feature type="non-terminal residue" evidence="1">
    <location>
        <position position="99"/>
    </location>
</feature>
<evidence type="ECO:0000313" key="1">
    <source>
        <dbReference type="EMBL" id="GBN38951.1"/>
    </source>
</evidence>
<sequence length="99" mass="11867">MLVDWLTALVTRSSLQKCDFKRILYMTKLQRIFFRISRHYSYFLWFLNVFAIAKYSYLGDFSVPRNKYEVVTAEDSGRIKRDTLADIDYAKLLKDFEDS</sequence>
<organism evidence="1 2">
    <name type="scientific">Araneus ventricosus</name>
    <name type="common">Orbweaver spider</name>
    <name type="synonym">Epeira ventricosa</name>
    <dbReference type="NCBI Taxonomy" id="182803"/>
    <lineage>
        <taxon>Eukaryota</taxon>
        <taxon>Metazoa</taxon>
        <taxon>Ecdysozoa</taxon>
        <taxon>Arthropoda</taxon>
        <taxon>Chelicerata</taxon>
        <taxon>Arachnida</taxon>
        <taxon>Araneae</taxon>
        <taxon>Araneomorphae</taxon>
        <taxon>Entelegynae</taxon>
        <taxon>Araneoidea</taxon>
        <taxon>Araneidae</taxon>
        <taxon>Araneus</taxon>
    </lineage>
</organism>
<name>A0A4Y2NI16_ARAVE</name>
<gene>
    <name evidence="1" type="ORF">AVEN_202478_1</name>
</gene>